<dbReference type="EMBL" id="ACJW02000003">
    <property type="protein sequence ID" value="EEP67478.1"/>
    <property type="molecule type" value="Genomic_DNA"/>
</dbReference>
<comment type="caution">
    <text evidence="1">The sequence shown here is derived from an EMBL/GenBank/DDBJ whole genome shotgun (WGS) entry which is preliminary data.</text>
</comment>
<dbReference type="Proteomes" id="UP000003009">
    <property type="component" value="Unassembled WGS sequence"/>
</dbReference>
<sequence length="54" mass="6205">MFHFAVSGCLWDWANVSNRVRSQAAHSTRIFQAASVYPQRQPETRLVLCGWLLV</sequence>
<dbReference type="AlphaFoldDB" id="C4GL69"/>
<name>C4GL69_9NEIS</name>
<dbReference type="RefSeq" id="WP_003796332.1">
    <property type="nucleotide sequence ID" value="NZ_GG665872.1"/>
</dbReference>
<keyword evidence="2" id="KW-1185">Reference proteome</keyword>
<evidence type="ECO:0000313" key="2">
    <source>
        <dbReference type="Proteomes" id="UP000003009"/>
    </source>
</evidence>
<protein>
    <submittedName>
        <fullName evidence="1">Uncharacterized protein</fullName>
    </submittedName>
</protein>
<gene>
    <name evidence="1" type="ORF">GCWU000324_01726</name>
</gene>
<evidence type="ECO:0000313" key="1">
    <source>
        <dbReference type="EMBL" id="EEP67478.1"/>
    </source>
</evidence>
<reference evidence="1" key="1">
    <citation type="submission" date="2009-04" db="EMBL/GenBank/DDBJ databases">
        <authorList>
            <person name="Weinstock G."/>
            <person name="Sodergren E."/>
            <person name="Clifton S."/>
            <person name="Fulton L."/>
            <person name="Fulton B."/>
            <person name="Courtney L."/>
            <person name="Fronick C."/>
            <person name="Harrison M."/>
            <person name="Strong C."/>
            <person name="Farmer C."/>
            <person name="Delahaunty K."/>
            <person name="Markovic C."/>
            <person name="Hall O."/>
            <person name="Minx P."/>
            <person name="Tomlinson C."/>
            <person name="Mitreva M."/>
            <person name="Nelson J."/>
            <person name="Hou S."/>
            <person name="Wollam A."/>
            <person name="Pepin K.H."/>
            <person name="Johnson M."/>
            <person name="Bhonagiri V."/>
            <person name="Nash W.E."/>
            <person name="Warren W."/>
            <person name="Chinwalla A."/>
            <person name="Mardis E.R."/>
            <person name="Wilson R.K."/>
        </authorList>
    </citation>
    <scope>NUCLEOTIDE SEQUENCE [LARGE SCALE GENOMIC DNA]</scope>
    <source>
        <strain evidence="1">ATCC 51147</strain>
    </source>
</reference>
<dbReference type="GeneID" id="84906254"/>
<organism evidence="1 2">
    <name type="scientific">Kingella oralis ATCC 51147</name>
    <dbReference type="NCBI Taxonomy" id="629741"/>
    <lineage>
        <taxon>Bacteria</taxon>
        <taxon>Pseudomonadati</taxon>
        <taxon>Pseudomonadota</taxon>
        <taxon>Betaproteobacteria</taxon>
        <taxon>Neisseriales</taxon>
        <taxon>Neisseriaceae</taxon>
        <taxon>Kingella</taxon>
    </lineage>
</organism>
<dbReference type="HOGENOM" id="CLU_3044296_0_0_4"/>
<proteinExistence type="predicted"/>
<accession>C4GL69</accession>